<sequence length="346" mass="39707">MLVRRHPVILPVGCACRILAGEAFAHAIQLLLVDQRLHGIGALVVPIRIKAARQILHQRPGDQHVYIDEVRLRVAKVRVAQIAPAHHPHHVIGQKKLVVHALLRTLKIRGRMPHAAERTLAISRQRIEHAHLHIRHERHVHHQRIAPRAMKVVQQNPHPHATPRRLCNGAHQPLRARIRMDRVILQIQRLPRVLHQRQAAPIRRLRPRQQHEPRSTRPRLVFLLLAALRQLRQRQGGRWHNGRGDRAVNVGGEFAGGAAGEKDHTCEQQRECMANLSVDGHMRRVRLCCIGPVMVQLCWPWTVRSAVVHILPESIDQRRRKPMLPARTAGSHLLRLSCSHEVFRHC</sequence>
<accession>A0A645A596</accession>
<organism evidence="1">
    <name type="scientific">bioreactor metagenome</name>
    <dbReference type="NCBI Taxonomy" id="1076179"/>
    <lineage>
        <taxon>unclassified sequences</taxon>
        <taxon>metagenomes</taxon>
        <taxon>ecological metagenomes</taxon>
    </lineage>
</organism>
<dbReference type="AlphaFoldDB" id="A0A645A596"/>
<dbReference type="PROSITE" id="PS51257">
    <property type="entry name" value="PROKAR_LIPOPROTEIN"/>
    <property type="match status" value="1"/>
</dbReference>
<name>A0A645A596_9ZZZZ</name>
<gene>
    <name evidence="1" type="ORF">SDC9_95083</name>
</gene>
<proteinExistence type="predicted"/>
<evidence type="ECO:0000313" key="1">
    <source>
        <dbReference type="EMBL" id="MPM48359.1"/>
    </source>
</evidence>
<reference evidence="1" key="1">
    <citation type="submission" date="2019-08" db="EMBL/GenBank/DDBJ databases">
        <authorList>
            <person name="Kucharzyk K."/>
            <person name="Murdoch R.W."/>
            <person name="Higgins S."/>
            <person name="Loffler F."/>
        </authorList>
    </citation>
    <scope>NUCLEOTIDE SEQUENCE</scope>
</reference>
<protein>
    <submittedName>
        <fullName evidence="1">Uncharacterized protein</fullName>
    </submittedName>
</protein>
<dbReference type="EMBL" id="VSSQ01012064">
    <property type="protein sequence ID" value="MPM48359.1"/>
    <property type="molecule type" value="Genomic_DNA"/>
</dbReference>
<comment type="caution">
    <text evidence="1">The sequence shown here is derived from an EMBL/GenBank/DDBJ whole genome shotgun (WGS) entry which is preliminary data.</text>
</comment>